<evidence type="ECO:0000313" key="4">
    <source>
        <dbReference type="Proteomes" id="UP000476176"/>
    </source>
</evidence>
<evidence type="ECO:0000313" key="5">
    <source>
        <dbReference type="Proteomes" id="UP000488956"/>
    </source>
</evidence>
<sequence length="68" mass="7896">MSSLMWTTPLWISMVSACSRSRWCPMRRLRPLLLRQRLHPVGPPLFHLTCSICLEGWLLCRSRLSSLG</sequence>
<dbReference type="EMBL" id="QXFX01002074">
    <property type="protein sequence ID" value="KAE9081044.1"/>
    <property type="molecule type" value="Genomic_DNA"/>
</dbReference>
<protein>
    <recommendedName>
        <fullName evidence="6">Secreted protein</fullName>
    </recommendedName>
</protein>
<proteinExistence type="predicted"/>
<evidence type="ECO:0008006" key="6">
    <source>
        <dbReference type="Google" id="ProtNLM"/>
    </source>
</evidence>
<feature type="signal peptide" evidence="1">
    <location>
        <begin position="1"/>
        <end position="17"/>
    </location>
</feature>
<dbReference type="Proteomes" id="UP000488956">
    <property type="component" value="Unassembled WGS sequence"/>
</dbReference>
<keyword evidence="1" id="KW-0732">Signal</keyword>
<accession>A0A6G0MKF9</accession>
<feature type="chain" id="PRO_5036174089" description="Secreted protein" evidence="1">
    <location>
        <begin position="18"/>
        <end position="68"/>
    </location>
</feature>
<evidence type="ECO:0000256" key="1">
    <source>
        <dbReference type="SAM" id="SignalP"/>
    </source>
</evidence>
<gene>
    <name evidence="3" type="ORF">PF004_g27858</name>
    <name evidence="2" type="ORF">PF010_g22142</name>
</gene>
<dbReference type="AlphaFoldDB" id="A0A6G0MKF9"/>
<name>A0A6G0MKF9_9STRA</name>
<dbReference type="Proteomes" id="UP000476176">
    <property type="component" value="Unassembled WGS sequence"/>
</dbReference>
<dbReference type="EMBL" id="QXGC01004227">
    <property type="protein sequence ID" value="KAE9170497.1"/>
    <property type="molecule type" value="Genomic_DNA"/>
</dbReference>
<comment type="caution">
    <text evidence="3">The sequence shown here is derived from an EMBL/GenBank/DDBJ whole genome shotgun (WGS) entry which is preliminary data.</text>
</comment>
<reference evidence="4 5" key="1">
    <citation type="submission" date="2018-09" db="EMBL/GenBank/DDBJ databases">
        <title>Genomic investigation of the strawberry pathogen Phytophthora fragariae indicates pathogenicity is determined by transcriptional variation in three key races.</title>
        <authorList>
            <person name="Adams T.M."/>
            <person name="Armitage A.D."/>
            <person name="Sobczyk M.K."/>
            <person name="Bates H.J."/>
            <person name="Dunwell J.M."/>
            <person name="Nellist C.F."/>
            <person name="Harrison R.J."/>
        </authorList>
    </citation>
    <scope>NUCLEOTIDE SEQUENCE [LARGE SCALE GENOMIC DNA]</scope>
    <source>
        <strain evidence="3 4">BC-23</strain>
        <strain evidence="2 5">ONT-3</strain>
    </source>
</reference>
<evidence type="ECO:0000313" key="2">
    <source>
        <dbReference type="EMBL" id="KAE9081044.1"/>
    </source>
</evidence>
<organism evidence="3 4">
    <name type="scientific">Phytophthora fragariae</name>
    <dbReference type="NCBI Taxonomy" id="53985"/>
    <lineage>
        <taxon>Eukaryota</taxon>
        <taxon>Sar</taxon>
        <taxon>Stramenopiles</taxon>
        <taxon>Oomycota</taxon>
        <taxon>Peronosporomycetes</taxon>
        <taxon>Peronosporales</taxon>
        <taxon>Peronosporaceae</taxon>
        <taxon>Phytophthora</taxon>
    </lineage>
</organism>
<evidence type="ECO:0000313" key="3">
    <source>
        <dbReference type="EMBL" id="KAE9170497.1"/>
    </source>
</evidence>